<evidence type="ECO:0000256" key="5">
    <source>
        <dbReference type="SAM" id="Phobius"/>
    </source>
</evidence>
<dbReference type="Pfam" id="PF01957">
    <property type="entry name" value="NfeD"/>
    <property type="match status" value="1"/>
</dbReference>
<dbReference type="PANTHER" id="PTHR33507:SF3">
    <property type="entry name" value="INNER MEMBRANE PROTEIN YBBJ"/>
    <property type="match status" value="1"/>
</dbReference>
<dbReference type="EMBL" id="JAERRJ010000008">
    <property type="protein sequence ID" value="MBL1077186.1"/>
    <property type="molecule type" value="Genomic_DNA"/>
</dbReference>
<comment type="caution">
    <text evidence="7">The sequence shown here is derived from an EMBL/GenBank/DDBJ whole genome shotgun (WGS) entry which is preliminary data.</text>
</comment>
<evidence type="ECO:0000256" key="2">
    <source>
        <dbReference type="ARBA" id="ARBA00022692"/>
    </source>
</evidence>
<keyword evidence="4 5" id="KW-0472">Membrane</keyword>
<evidence type="ECO:0000313" key="8">
    <source>
        <dbReference type="Proteomes" id="UP000602198"/>
    </source>
</evidence>
<dbReference type="Proteomes" id="UP000602198">
    <property type="component" value="Unassembled WGS sequence"/>
</dbReference>
<dbReference type="Gene3D" id="2.40.50.140">
    <property type="entry name" value="Nucleic acid-binding proteins"/>
    <property type="match status" value="1"/>
</dbReference>
<protein>
    <submittedName>
        <fullName evidence="7">NfeD family protein</fullName>
    </submittedName>
</protein>
<keyword evidence="3 5" id="KW-1133">Transmembrane helix</keyword>
<evidence type="ECO:0000256" key="1">
    <source>
        <dbReference type="ARBA" id="ARBA00004141"/>
    </source>
</evidence>
<accession>A0ABS1M9E9</accession>
<keyword evidence="8" id="KW-1185">Reference proteome</keyword>
<dbReference type="InterPro" id="IPR012340">
    <property type="entry name" value="NA-bd_OB-fold"/>
</dbReference>
<feature type="transmembrane region" description="Helical" evidence="5">
    <location>
        <begin position="50"/>
        <end position="68"/>
    </location>
</feature>
<keyword evidence="2 5" id="KW-0812">Transmembrane</keyword>
<evidence type="ECO:0000256" key="3">
    <source>
        <dbReference type="ARBA" id="ARBA00022989"/>
    </source>
</evidence>
<dbReference type="SUPFAM" id="SSF141322">
    <property type="entry name" value="NfeD domain-like"/>
    <property type="match status" value="1"/>
</dbReference>
<reference evidence="7 8" key="1">
    <citation type="submission" date="2021-01" db="EMBL/GenBank/DDBJ databases">
        <title>WGS of actinomycetes isolated from Thailand.</title>
        <authorList>
            <person name="Thawai C."/>
        </authorList>
    </citation>
    <scope>NUCLEOTIDE SEQUENCE [LARGE SCALE GENOMIC DNA]</scope>
    <source>
        <strain evidence="7 8">LPG 2</strain>
    </source>
</reference>
<evidence type="ECO:0000259" key="6">
    <source>
        <dbReference type="Pfam" id="PF01957"/>
    </source>
</evidence>
<feature type="domain" description="NfeD-like C-terminal" evidence="6">
    <location>
        <begin position="83"/>
        <end position="141"/>
    </location>
</feature>
<dbReference type="PANTHER" id="PTHR33507">
    <property type="entry name" value="INNER MEMBRANE PROTEIN YBBJ"/>
    <property type="match status" value="1"/>
</dbReference>
<dbReference type="RefSeq" id="WP_201949908.1">
    <property type="nucleotide sequence ID" value="NZ_JAERRJ010000008.1"/>
</dbReference>
<sequence length="143" mass="14861">MAAIVWLVAGILLAAAEMLTGDLTLLMLGSAALATAGVSGVFDPPLWVDAIVFGISALVLMLGVRPFLLRRFATPPPHQTNAAALPGKTAHVLEAVDGHGGRVKLDGEVWSARSFDPAEAYEVGATVYIMKIDGATAVVWKGP</sequence>
<comment type="subcellular location">
    <subcellularLocation>
        <location evidence="1">Membrane</location>
        <topology evidence="1">Multi-pass membrane protein</topology>
    </subcellularLocation>
</comment>
<gene>
    <name evidence="7" type="ORF">JK358_22565</name>
</gene>
<dbReference type="InterPro" id="IPR002810">
    <property type="entry name" value="NfeD-like_C"/>
</dbReference>
<evidence type="ECO:0000256" key="4">
    <source>
        <dbReference type="ARBA" id="ARBA00023136"/>
    </source>
</evidence>
<proteinExistence type="predicted"/>
<evidence type="ECO:0000313" key="7">
    <source>
        <dbReference type="EMBL" id="MBL1077186.1"/>
    </source>
</evidence>
<organism evidence="7 8">
    <name type="scientific">Nocardia acididurans</name>
    <dbReference type="NCBI Taxonomy" id="2802282"/>
    <lineage>
        <taxon>Bacteria</taxon>
        <taxon>Bacillati</taxon>
        <taxon>Actinomycetota</taxon>
        <taxon>Actinomycetes</taxon>
        <taxon>Mycobacteriales</taxon>
        <taxon>Nocardiaceae</taxon>
        <taxon>Nocardia</taxon>
    </lineage>
</organism>
<name>A0ABS1M9E9_9NOCA</name>
<dbReference type="InterPro" id="IPR052165">
    <property type="entry name" value="Membrane_assoc_protease"/>
</dbReference>